<comment type="caution">
    <text evidence="3">The sequence shown here is derived from an EMBL/GenBank/DDBJ whole genome shotgun (WGS) entry which is preliminary data.</text>
</comment>
<keyword evidence="4" id="KW-1185">Reference proteome</keyword>
<feature type="region of interest" description="Disordered" evidence="1">
    <location>
        <begin position="81"/>
        <end position="100"/>
    </location>
</feature>
<dbReference type="InterPro" id="IPR001387">
    <property type="entry name" value="Cro/C1-type_HTH"/>
</dbReference>
<organism evidence="3 4">
    <name type="scientific">Micromonospora zhanjiangensis</name>
    <dbReference type="NCBI Taxonomy" id="1522057"/>
    <lineage>
        <taxon>Bacteria</taxon>
        <taxon>Bacillati</taxon>
        <taxon>Actinomycetota</taxon>
        <taxon>Actinomycetes</taxon>
        <taxon>Micromonosporales</taxon>
        <taxon>Micromonosporaceae</taxon>
        <taxon>Micromonospora</taxon>
    </lineage>
</organism>
<feature type="domain" description="HTH cro/C1-type" evidence="2">
    <location>
        <begin position="17"/>
        <end position="65"/>
    </location>
</feature>
<evidence type="ECO:0000256" key="1">
    <source>
        <dbReference type="SAM" id="MobiDB-lite"/>
    </source>
</evidence>
<proteinExistence type="predicted"/>
<dbReference type="RefSeq" id="WP_377550900.1">
    <property type="nucleotide sequence ID" value="NZ_JBHSBN010000025.1"/>
</dbReference>
<dbReference type="PROSITE" id="PS50943">
    <property type="entry name" value="HTH_CROC1"/>
    <property type="match status" value="1"/>
</dbReference>
<reference evidence="4" key="1">
    <citation type="journal article" date="2019" name="Int. J. Syst. Evol. Microbiol.">
        <title>The Global Catalogue of Microorganisms (GCM) 10K type strain sequencing project: providing services to taxonomists for standard genome sequencing and annotation.</title>
        <authorList>
            <consortium name="The Broad Institute Genomics Platform"/>
            <consortium name="The Broad Institute Genome Sequencing Center for Infectious Disease"/>
            <person name="Wu L."/>
            <person name="Ma J."/>
        </authorList>
    </citation>
    <scope>NUCLEOTIDE SEQUENCE [LARGE SCALE GENOMIC DNA]</scope>
    <source>
        <strain evidence="4">2902at01</strain>
    </source>
</reference>
<evidence type="ECO:0000313" key="4">
    <source>
        <dbReference type="Proteomes" id="UP001595868"/>
    </source>
</evidence>
<evidence type="ECO:0000313" key="3">
    <source>
        <dbReference type="EMBL" id="MFC4109492.1"/>
    </source>
</evidence>
<name>A0ABV8KU90_9ACTN</name>
<dbReference type="EMBL" id="JBHSBN010000025">
    <property type="protein sequence ID" value="MFC4109492.1"/>
    <property type="molecule type" value="Genomic_DNA"/>
</dbReference>
<dbReference type="SMART" id="SM00530">
    <property type="entry name" value="HTH_XRE"/>
    <property type="match status" value="1"/>
</dbReference>
<dbReference type="CDD" id="cd00093">
    <property type="entry name" value="HTH_XRE"/>
    <property type="match status" value="1"/>
</dbReference>
<dbReference type="SUPFAM" id="SSF47413">
    <property type="entry name" value="lambda repressor-like DNA-binding domains"/>
    <property type="match status" value="1"/>
</dbReference>
<dbReference type="InterPro" id="IPR010982">
    <property type="entry name" value="Lambda_DNA-bd_dom_sf"/>
</dbReference>
<dbReference type="Gene3D" id="1.10.260.40">
    <property type="entry name" value="lambda repressor-like DNA-binding domains"/>
    <property type="match status" value="1"/>
</dbReference>
<protein>
    <submittedName>
        <fullName evidence="3">Multiprotein-bridging factor 1 family protein</fullName>
    </submittedName>
</protein>
<sequence length="314" mass="36454">MTPSQRRDPLADFAAEIRRWRTLRGLSMKQLARRMGFDPSYISHIEGRRYSPSQEFAWRAEMVLDSGRMILRRFAAYEASQAARPEGDPATTVRRPVRPAPPEIPGGVLVEREVACLTYREHRYHCDVQRTIYNAGSEPVSRYPVRIHVDLRPDGRDDSDGYYHDHPLSWDELSFSASLETPLGRPIGWRVLRDRDSFKKLMLLFDGRSGPLPLAPRHRMELRYSYQVGDDKWGPWFQRNIRFPTSQLLVRLDFPAAVAPTVWGVQCTHTNDVALHTPPRRIDRGERVTFEWGTTDPTLATEYRLHWRFADRAA</sequence>
<evidence type="ECO:0000259" key="2">
    <source>
        <dbReference type="PROSITE" id="PS50943"/>
    </source>
</evidence>
<accession>A0ABV8KU90</accession>
<gene>
    <name evidence="3" type="ORF">ACFOX0_26615</name>
</gene>
<dbReference type="Pfam" id="PF01381">
    <property type="entry name" value="HTH_3"/>
    <property type="match status" value="1"/>
</dbReference>
<dbReference type="Proteomes" id="UP001595868">
    <property type="component" value="Unassembled WGS sequence"/>
</dbReference>